<evidence type="ECO:0000256" key="1">
    <source>
        <dbReference type="ARBA" id="ARBA00004123"/>
    </source>
</evidence>
<feature type="transmembrane region" description="Helical" evidence="7">
    <location>
        <begin position="27"/>
        <end position="49"/>
    </location>
</feature>
<keyword evidence="4" id="KW-0539">Nucleus</keyword>
<proteinExistence type="inferred from homology"/>
<keyword evidence="7" id="KW-1133">Transmembrane helix</keyword>
<name>A0A9P7V9R5_9ASCO</name>
<comment type="subcellular location">
    <subcellularLocation>
        <location evidence="1">Nucleus</location>
    </subcellularLocation>
</comment>
<protein>
    <recommendedName>
        <fullName evidence="10">CDC45-like protein</fullName>
    </recommendedName>
</protein>
<dbReference type="GO" id="GO:0003697">
    <property type="term" value="F:single-stranded DNA binding"/>
    <property type="evidence" value="ECO:0007669"/>
    <property type="project" value="TreeGrafter"/>
</dbReference>
<dbReference type="PANTHER" id="PTHR10507:SF0">
    <property type="entry name" value="CELL DIVISION CONTROL PROTEIN 45 HOMOLOG"/>
    <property type="match status" value="1"/>
</dbReference>
<feature type="compositionally biased region" description="Acidic residues" evidence="6">
    <location>
        <begin position="173"/>
        <end position="194"/>
    </location>
</feature>
<evidence type="ECO:0000256" key="2">
    <source>
        <dbReference type="ARBA" id="ARBA00010727"/>
    </source>
</evidence>
<evidence type="ECO:0000256" key="3">
    <source>
        <dbReference type="ARBA" id="ARBA00022705"/>
    </source>
</evidence>
<dbReference type="GO" id="GO:0006270">
    <property type="term" value="P:DNA replication initiation"/>
    <property type="evidence" value="ECO:0007669"/>
    <property type="project" value="InterPro"/>
</dbReference>
<keyword evidence="7" id="KW-0472">Membrane</keyword>
<evidence type="ECO:0008006" key="10">
    <source>
        <dbReference type="Google" id="ProtNLM"/>
    </source>
</evidence>
<dbReference type="GO" id="GO:0003682">
    <property type="term" value="F:chromatin binding"/>
    <property type="evidence" value="ECO:0007669"/>
    <property type="project" value="TreeGrafter"/>
</dbReference>
<dbReference type="RefSeq" id="XP_043049357.1">
    <property type="nucleotide sequence ID" value="XM_043191345.1"/>
</dbReference>
<dbReference type="GO" id="GO:0000727">
    <property type="term" value="P:double-strand break repair via break-induced replication"/>
    <property type="evidence" value="ECO:0007669"/>
    <property type="project" value="TreeGrafter"/>
</dbReference>
<feature type="compositionally biased region" description="Basic residues" evidence="6">
    <location>
        <begin position="221"/>
        <end position="242"/>
    </location>
</feature>
<comment type="similarity">
    <text evidence="2">Belongs to the CDC45 family.</text>
</comment>
<evidence type="ECO:0000256" key="4">
    <source>
        <dbReference type="ARBA" id="ARBA00023242"/>
    </source>
</evidence>
<dbReference type="Proteomes" id="UP000790833">
    <property type="component" value="Unassembled WGS sequence"/>
</dbReference>
<dbReference type="GO" id="GO:1902977">
    <property type="term" value="P:mitotic DNA replication preinitiation complex assembly"/>
    <property type="evidence" value="ECO:0007669"/>
    <property type="project" value="TreeGrafter"/>
</dbReference>
<dbReference type="AlphaFoldDB" id="A0A9P7V9R5"/>
<organism evidence="8 9">
    <name type="scientific">Scheffersomyces spartinae</name>
    <dbReference type="NCBI Taxonomy" id="45513"/>
    <lineage>
        <taxon>Eukaryota</taxon>
        <taxon>Fungi</taxon>
        <taxon>Dikarya</taxon>
        <taxon>Ascomycota</taxon>
        <taxon>Saccharomycotina</taxon>
        <taxon>Pichiomycetes</taxon>
        <taxon>Debaryomycetaceae</taxon>
        <taxon>Scheffersomyces</taxon>
    </lineage>
</organism>
<comment type="caution">
    <text evidence="8">The sequence shown here is derived from an EMBL/GenBank/DDBJ whole genome shotgun (WGS) entry which is preliminary data.</text>
</comment>
<sequence>MYISPNEYSRVYREIKRTSLSHSTCKLIIFVACLNIDALCGAKILALVLRKELVQYQLVPVVGYTDLKQHFDRLDDDVSNVILVGCGAMLDLEGFLEIDVDAFVVNDTTTHTNDDLDTRFEHQKLRRKIYVIDGNRPWNLDNLFGSNMVVCFDDGHIDRRLTKERSAYMTLQELDDSDSENEDEDDEYDDDEEQDVVKLSDEDEDEADYQSHSEDDEETRSRKRSRRKQISDKRLKRQRKRQLSQSNSVLEDYYSQGTLVITSATATIYALLAAIGETNLENLWLAIVGTSSLDYHYPEIYDKIQPLYRDEVLRLNPPQLDGVQDKTADTSSLSIENDYHLFLLRHWTLYNAFFYSSFVNSKLNLWTEDGKKKLHKLFAKMGISLAIAQQKWLYMDILVKKQLPVIFSKYLPMYGLEGIVRDGFVRTYGYKGQLTAMECVEALTALLELDASLLNSDIFQSLESSRSLLRTSQGYQSRSIQGGGDNESLMDAEGEEERIRLEMERKGKIWVNNFWSSWDAISDINSSLAIGTNSKFHTKRKGYGLLVQGLEVAKNIQKIIFRTGMSVLERKLIKNLKLYRLCVLTEGSVPDLNIFVNPLMLSKLGTWILENITELDFANNTNSLKPMVVASFDAVTDTYLVIGLAPKYPRGMNNSEIAKLLQKERNNNKEADPSIIIRLNTFSVAFTQVANTTGAKVKIDGFDSSVIEIRKDDLSPFLEKLTLSGLI</sequence>
<feature type="compositionally biased region" description="Acidic residues" evidence="6">
    <location>
        <begin position="201"/>
        <end position="218"/>
    </location>
</feature>
<reference evidence="8" key="1">
    <citation type="submission" date="2021-03" db="EMBL/GenBank/DDBJ databases">
        <authorList>
            <person name="Palmer J.M."/>
        </authorList>
    </citation>
    <scope>NUCLEOTIDE SEQUENCE</scope>
    <source>
        <strain evidence="8">ARV_011</strain>
    </source>
</reference>
<dbReference type="GO" id="GO:0003688">
    <property type="term" value="F:DNA replication origin binding"/>
    <property type="evidence" value="ECO:0007669"/>
    <property type="project" value="TreeGrafter"/>
</dbReference>
<evidence type="ECO:0000313" key="9">
    <source>
        <dbReference type="Proteomes" id="UP000790833"/>
    </source>
</evidence>
<evidence type="ECO:0000313" key="8">
    <source>
        <dbReference type="EMBL" id="KAG7193809.1"/>
    </source>
</evidence>
<dbReference type="EMBL" id="JAHMUF010000010">
    <property type="protein sequence ID" value="KAG7193809.1"/>
    <property type="molecule type" value="Genomic_DNA"/>
</dbReference>
<evidence type="ECO:0000256" key="6">
    <source>
        <dbReference type="SAM" id="MobiDB-lite"/>
    </source>
</evidence>
<gene>
    <name evidence="8" type="ORF">KQ657_000502</name>
</gene>
<feature type="region of interest" description="Disordered" evidence="6">
    <location>
        <begin position="170"/>
        <end position="243"/>
    </location>
</feature>
<dbReference type="PANTHER" id="PTHR10507">
    <property type="entry name" value="CDC45-RELATED PROTEIN"/>
    <property type="match status" value="1"/>
</dbReference>
<dbReference type="Pfam" id="PF02724">
    <property type="entry name" value="CDC45"/>
    <property type="match status" value="1"/>
</dbReference>
<evidence type="ECO:0000256" key="7">
    <source>
        <dbReference type="SAM" id="Phobius"/>
    </source>
</evidence>
<keyword evidence="5" id="KW-0131">Cell cycle</keyword>
<dbReference type="InterPro" id="IPR003874">
    <property type="entry name" value="CDC45"/>
</dbReference>
<accession>A0A9P7V9R5</accession>
<keyword evidence="3" id="KW-0235">DNA replication</keyword>
<keyword evidence="7" id="KW-0812">Transmembrane</keyword>
<dbReference type="GO" id="GO:0031261">
    <property type="term" value="C:DNA replication preinitiation complex"/>
    <property type="evidence" value="ECO:0007669"/>
    <property type="project" value="TreeGrafter"/>
</dbReference>
<dbReference type="GeneID" id="66113876"/>
<dbReference type="OrthoDB" id="10258882at2759"/>
<keyword evidence="9" id="KW-1185">Reference proteome</keyword>
<evidence type="ECO:0000256" key="5">
    <source>
        <dbReference type="ARBA" id="ARBA00023306"/>
    </source>
</evidence>